<dbReference type="InterPro" id="IPR036388">
    <property type="entry name" value="WH-like_DNA-bd_sf"/>
</dbReference>
<dbReference type="Proteomes" id="UP000031563">
    <property type="component" value="Unassembled WGS sequence"/>
</dbReference>
<dbReference type="Pfam" id="PF21543">
    <property type="entry name" value="CvfB_2nd"/>
    <property type="match status" value="1"/>
</dbReference>
<dbReference type="EMBL" id="JWIR02000024">
    <property type="protein sequence ID" value="KKB41205.1"/>
    <property type="molecule type" value="Genomic_DNA"/>
</dbReference>
<sequence>MRAKSGKVWNKYGKKEGFSYMSDLQAGTIVTLDVKNEAPFGWFLTDGEESVLLHQSETTEAFDPNEPVEVFLYQDHQGRLAATMNMPVITQDTYGWVEVVGVKRELGVFVSIGLTKDVLVSEDDLPLIQFVWPDVGDRLYCTLKLDRKGRLFAKPATEDIMEEQFTKATRKDFNKGVIGTVYRATKAGSFVITEEGYRGFIHPSQRKDEPRLGQKVEGRVIDVKEDGSVNVSLLARRQEAQVDDAEKVYRYLLQRGGAMPYSDKSFPEEIEKRFSMSKGAFKRALGKLMKEKKVYQEEGWTYQVKE</sequence>
<dbReference type="STRING" id="1221996.QY95_00912"/>
<dbReference type="Pfam" id="PF21191">
    <property type="entry name" value="CvfB_1st"/>
    <property type="match status" value="1"/>
</dbReference>
<dbReference type="PANTHER" id="PTHR37296">
    <property type="entry name" value="CONSERVED VIRULENCE FACTOR B"/>
    <property type="match status" value="1"/>
</dbReference>
<dbReference type="PIRSF" id="PIRSF012524">
    <property type="entry name" value="YitL_S1"/>
    <property type="match status" value="1"/>
</dbReference>
<name>A0A0F5I7E6_BACTR</name>
<reference evidence="3" key="1">
    <citation type="submission" date="2015-02" db="EMBL/GenBank/DDBJ databases">
        <title>Genome Assembly of Bacillaceae bacterium MTCC 8252.</title>
        <authorList>
            <person name="Verma A."/>
            <person name="Khatri I."/>
            <person name="Mual P."/>
            <person name="Subramanian S."/>
            <person name="Krishnamurthi S."/>
        </authorList>
    </citation>
    <scope>NUCLEOTIDE SEQUENCE [LARGE SCALE GENOMIC DNA]</scope>
    <source>
        <strain evidence="3">MTCC 8252</strain>
    </source>
</reference>
<dbReference type="InterPro" id="IPR040764">
    <property type="entry name" value="CvfB_WH"/>
</dbReference>
<organism evidence="3 4">
    <name type="scientific">Bacillus thermotolerans</name>
    <name type="common">Quasibacillus thermotolerans</name>
    <dbReference type="NCBI Taxonomy" id="1221996"/>
    <lineage>
        <taxon>Bacteria</taxon>
        <taxon>Bacillati</taxon>
        <taxon>Bacillota</taxon>
        <taxon>Bacilli</taxon>
        <taxon>Bacillales</taxon>
        <taxon>Bacillaceae</taxon>
        <taxon>Bacillus</taxon>
    </lineage>
</organism>
<dbReference type="SUPFAM" id="SSF50249">
    <property type="entry name" value="Nucleic acid-binding proteins"/>
    <property type="match status" value="1"/>
</dbReference>
<proteinExistence type="inferred from homology"/>
<dbReference type="PROSITE" id="PS50126">
    <property type="entry name" value="S1"/>
    <property type="match status" value="1"/>
</dbReference>
<feature type="domain" description="S1 motif" evidence="2">
    <location>
        <begin position="174"/>
        <end position="236"/>
    </location>
</feature>
<dbReference type="InterPro" id="IPR003029">
    <property type="entry name" value="S1_domain"/>
</dbReference>
<dbReference type="InterPro" id="IPR048588">
    <property type="entry name" value="CvfB_S1_2nd"/>
</dbReference>
<dbReference type="SMART" id="SM00316">
    <property type="entry name" value="S1"/>
    <property type="match status" value="2"/>
</dbReference>
<dbReference type="InterPro" id="IPR012340">
    <property type="entry name" value="NA-bd_OB-fold"/>
</dbReference>
<dbReference type="GO" id="GO:0003676">
    <property type="term" value="F:nucleic acid binding"/>
    <property type="evidence" value="ECO:0007669"/>
    <property type="project" value="InterPro"/>
</dbReference>
<evidence type="ECO:0000313" key="3">
    <source>
        <dbReference type="EMBL" id="KKB41205.1"/>
    </source>
</evidence>
<dbReference type="Gene3D" id="2.40.50.140">
    <property type="entry name" value="Nucleic acid-binding proteins"/>
    <property type="match status" value="2"/>
</dbReference>
<keyword evidence="4" id="KW-1185">Reference proteome</keyword>
<dbReference type="Gene3D" id="1.10.10.10">
    <property type="entry name" value="Winged helix-like DNA-binding domain superfamily/Winged helix DNA-binding domain"/>
    <property type="match status" value="1"/>
</dbReference>
<evidence type="ECO:0000259" key="2">
    <source>
        <dbReference type="PROSITE" id="PS50126"/>
    </source>
</evidence>
<comment type="caution">
    <text evidence="3">The sequence shown here is derived from an EMBL/GenBank/DDBJ whole genome shotgun (WGS) entry which is preliminary data.</text>
</comment>
<comment type="similarity">
    <text evidence="1">Belongs to the CvfB family.</text>
</comment>
<gene>
    <name evidence="3" type="ORF">QY95_00912</name>
</gene>
<dbReference type="InterPro" id="IPR039566">
    <property type="entry name" value="CvfB_S1_st"/>
</dbReference>
<dbReference type="InterPro" id="IPR014464">
    <property type="entry name" value="CvfB_fam"/>
</dbReference>
<dbReference type="InterPro" id="IPR048587">
    <property type="entry name" value="CvfB_S1_3rd"/>
</dbReference>
<dbReference type="Pfam" id="PF17783">
    <property type="entry name" value="WHD_CvfB"/>
    <property type="match status" value="1"/>
</dbReference>
<evidence type="ECO:0000256" key="1">
    <source>
        <dbReference type="PIRNR" id="PIRNR012524"/>
    </source>
</evidence>
<dbReference type="PANTHER" id="PTHR37296:SF1">
    <property type="entry name" value="CONSERVED VIRULENCE FACTOR B"/>
    <property type="match status" value="1"/>
</dbReference>
<evidence type="ECO:0000313" key="4">
    <source>
        <dbReference type="Proteomes" id="UP000031563"/>
    </source>
</evidence>
<protein>
    <submittedName>
        <fullName evidence="3">S1 RNA binding domain protein</fullName>
    </submittedName>
</protein>
<dbReference type="Pfam" id="PF13509">
    <property type="entry name" value="S1_2"/>
    <property type="match status" value="1"/>
</dbReference>
<dbReference type="AlphaFoldDB" id="A0A0F5I7E6"/>
<accession>A0A0F5I7E6</accession>